<dbReference type="EMBL" id="SZYD01000018">
    <property type="protein sequence ID" value="KAD2805178.1"/>
    <property type="molecule type" value="Genomic_DNA"/>
</dbReference>
<evidence type="ECO:0000313" key="5">
    <source>
        <dbReference type="Proteomes" id="UP000326396"/>
    </source>
</evidence>
<feature type="compositionally biased region" description="Basic and acidic residues" evidence="2">
    <location>
        <begin position="35"/>
        <end position="45"/>
    </location>
</feature>
<keyword evidence="5" id="KW-1185">Reference proteome</keyword>
<keyword evidence="1" id="KW-0175">Coiled coil</keyword>
<dbReference type="AlphaFoldDB" id="A0A5N6LUB5"/>
<feature type="region of interest" description="Disordered" evidence="2">
    <location>
        <begin position="338"/>
        <end position="422"/>
    </location>
</feature>
<evidence type="ECO:0000259" key="3">
    <source>
        <dbReference type="Pfam" id="PF03732"/>
    </source>
</evidence>
<evidence type="ECO:0000256" key="1">
    <source>
        <dbReference type="SAM" id="Coils"/>
    </source>
</evidence>
<dbReference type="OrthoDB" id="1305902at2759"/>
<accession>A0A5N6LUB5</accession>
<dbReference type="PANTHER" id="PTHR33067">
    <property type="entry name" value="RNA-DIRECTED DNA POLYMERASE-RELATED"/>
    <property type="match status" value="1"/>
</dbReference>
<dbReference type="Proteomes" id="UP000326396">
    <property type="component" value="Linkage Group LG8"/>
</dbReference>
<feature type="compositionally biased region" description="Polar residues" evidence="2">
    <location>
        <begin position="361"/>
        <end position="375"/>
    </location>
</feature>
<dbReference type="PANTHER" id="PTHR33067:SF35">
    <property type="entry name" value="ASPARTIC PEPTIDASE DDI1-TYPE DOMAIN-CONTAINING PROTEIN"/>
    <property type="match status" value="1"/>
</dbReference>
<reference evidence="4 5" key="1">
    <citation type="submission" date="2019-05" db="EMBL/GenBank/DDBJ databases">
        <title>Mikania micrantha, genome provides insights into the molecular mechanism of rapid growth.</title>
        <authorList>
            <person name="Liu B."/>
        </authorList>
    </citation>
    <scope>NUCLEOTIDE SEQUENCE [LARGE SCALE GENOMIC DNA]</scope>
    <source>
        <strain evidence="4">NLD-2019</strain>
        <tissue evidence="4">Leaf</tissue>
    </source>
</reference>
<dbReference type="Pfam" id="PF03732">
    <property type="entry name" value="Retrotrans_gag"/>
    <property type="match status" value="1"/>
</dbReference>
<organism evidence="4 5">
    <name type="scientific">Mikania micrantha</name>
    <name type="common">bitter vine</name>
    <dbReference type="NCBI Taxonomy" id="192012"/>
    <lineage>
        <taxon>Eukaryota</taxon>
        <taxon>Viridiplantae</taxon>
        <taxon>Streptophyta</taxon>
        <taxon>Embryophyta</taxon>
        <taxon>Tracheophyta</taxon>
        <taxon>Spermatophyta</taxon>
        <taxon>Magnoliopsida</taxon>
        <taxon>eudicotyledons</taxon>
        <taxon>Gunneridae</taxon>
        <taxon>Pentapetalae</taxon>
        <taxon>asterids</taxon>
        <taxon>campanulids</taxon>
        <taxon>Asterales</taxon>
        <taxon>Asteraceae</taxon>
        <taxon>Asteroideae</taxon>
        <taxon>Heliantheae alliance</taxon>
        <taxon>Eupatorieae</taxon>
        <taxon>Mikania</taxon>
    </lineage>
</organism>
<evidence type="ECO:0000256" key="2">
    <source>
        <dbReference type="SAM" id="MobiDB-lite"/>
    </source>
</evidence>
<feature type="region of interest" description="Disordered" evidence="2">
    <location>
        <begin position="489"/>
        <end position="522"/>
    </location>
</feature>
<proteinExistence type="predicted"/>
<dbReference type="InterPro" id="IPR021109">
    <property type="entry name" value="Peptidase_aspartic_dom_sf"/>
</dbReference>
<dbReference type="CDD" id="cd00303">
    <property type="entry name" value="retropepsin_like"/>
    <property type="match status" value="1"/>
</dbReference>
<feature type="region of interest" description="Disordered" evidence="2">
    <location>
        <begin position="1"/>
        <end position="22"/>
    </location>
</feature>
<gene>
    <name evidence="4" type="ORF">E3N88_38555</name>
</gene>
<dbReference type="InterPro" id="IPR005162">
    <property type="entry name" value="Retrotrans_gag_dom"/>
</dbReference>
<dbReference type="Pfam" id="PF13650">
    <property type="entry name" value="Asp_protease_2"/>
    <property type="match status" value="1"/>
</dbReference>
<protein>
    <recommendedName>
        <fullName evidence="3">Retrotransposon gag domain-containing protein</fullName>
    </recommendedName>
</protein>
<feature type="domain" description="Retrotransposon gag" evidence="3">
    <location>
        <begin position="137"/>
        <end position="229"/>
    </location>
</feature>
<feature type="compositionally biased region" description="Polar residues" evidence="2">
    <location>
        <begin position="339"/>
        <end position="354"/>
    </location>
</feature>
<feature type="compositionally biased region" description="Low complexity" evidence="2">
    <location>
        <begin position="377"/>
        <end position="419"/>
    </location>
</feature>
<feature type="coiled-coil region" evidence="1">
    <location>
        <begin position="433"/>
        <end position="460"/>
    </location>
</feature>
<dbReference type="Gene3D" id="2.40.70.10">
    <property type="entry name" value="Acid Proteases"/>
    <property type="match status" value="1"/>
</dbReference>
<feature type="region of interest" description="Disordered" evidence="2">
    <location>
        <begin position="35"/>
        <end position="58"/>
    </location>
</feature>
<evidence type="ECO:0000313" key="4">
    <source>
        <dbReference type="EMBL" id="KAD2805178.1"/>
    </source>
</evidence>
<comment type="caution">
    <text evidence="4">The sequence shown here is derived from an EMBL/GenBank/DDBJ whole genome shotgun (WGS) entry which is preliminary data.</text>
</comment>
<name>A0A5N6LUB5_9ASTR</name>
<sequence>MSSSSPAVELIEPTSEPERYFNQRLRERARQVALEFEKEANHEEENTGETMAGQGNERRSISDYARPSLGDLASSIVRPTINANNFEIRPHFIQMIQNNLQFYGLTDEDPSAHITSFIEICDTFKANGVSDDAIKLRMFPFSLKDRAKAWLSSLPPGSVTTWEDLAQKFLFKYFPPSKTARLRNNITSFVQDDGESLYDAWERYKDLMRKCPHHGLDSWMQVTTFYNGLFPQDRQMIDATAGGAFTDKTPEEGYALLEQLAANNHQWQATRGKTPKQGVHQVDDYTSLVAQVEAMTRKINQMQMNQVQTWCDFCGGPHLSVNCQAGNLKTSREQVDFMGSQNRPQNNPYSNTYNPGWKNHPNFSWKASGSNQPPGFQQRPPYQQNQQPFEARQQNQSQPQNQNQYQQYQDQGSSSGSQPEKMSNLEKMMTQFLSTAEARHQKSEARHDQADARHQQFENELRSQGSAIRGIENQMGQIAKLLADREKGKLPSNTETNPKEHCKAVTLRSGKTTKSDDLASTSKPIVEEEVEVQDEVKNTKQDSTGKAPVKEPLRVYKPTIPYPGRLKNENMEKHYGKFLDLFKQLHINLPFVEALSQMPKYAKFLKDLLTNKQKLEELSHVILNEECSAVLQNKLPEKMKDPGSFTIPCLIGGLSVNNALADLGASINLMPYSMFSKLDLGEPKPTRMSIQLADRSVKYPRGIVENMLVKIGKFVFPVDFVILDMDEDRNVPLILGRPFLATSRALVDVWEGKLTLRVDEEEVVFRIKDSMQHTQSHDDTLYFIDSIDYHVDHCLQEILEHDVLDTQLLKGEELDSVQANRICDELAQMLANDPSLSPEICEVFEAIERDEEPKAKPSKSMAGGDIHPFLCFEKGSDQALKLASIQHKPLLEARTIDWDVLEKLGETERATALLPDPWRRFFAIKHPQYRVLVLEFCSTFQFDHQAKTLTDEKAITF</sequence>